<feature type="compositionally biased region" description="Basic and acidic residues" evidence="1">
    <location>
        <begin position="88"/>
        <end position="100"/>
    </location>
</feature>
<evidence type="ECO:0000256" key="1">
    <source>
        <dbReference type="SAM" id="MobiDB-lite"/>
    </source>
</evidence>
<reference evidence="3" key="1">
    <citation type="submission" date="2022-08" db="EMBL/GenBank/DDBJ databases">
        <authorList>
            <consortium name="DOE Joint Genome Institute"/>
            <person name="Min B."/>
            <person name="Riley R."/>
            <person name="Sierra-Patev S."/>
            <person name="Naranjo-Ortiz M."/>
            <person name="Looney B."/>
            <person name="Konkel Z."/>
            <person name="Slot J.C."/>
            <person name="Sakamoto Y."/>
            <person name="Steenwyk J.L."/>
            <person name="Rokas A."/>
            <person name="Carro J."/>
            <person name="Camarero S."/>
            <person name="Ferreira P."/>
            <person name="Molpeceres G."/>
            <person name="Ruiz-Duenas F.J."/>
            <person name="Serrano A."/>
            <person name="Henrissat B."/>
            <person name="Drula E."/>
            <person name="Hughes K.W."/>
            <person name="Mata J.L."/>
            <person name="Ishikawa N.K."/>
            <person name="Vargas-Isla R."/>
            <person name="Ushijima S."/>
            <person name="Smith C.A."/>
            <person name="Ahrendt S."/>
            <person name="Andreopoulos W."/>
            <person name="He G."/>
            <person name="Labutti K."/>
            <person name="Lipzen A."/>
            <person name="Ng V."/>
            <person name="Sandor L."/>
            <person name="Barry K."/>
            <person name="Martinez A.T."/>
            <person name="Xiao Y."/>
            <person name="Gibbons J.G."/>
            <person name="Terashima K."/>
            <person name="Hibbett D.S."/>
            <person name="Grigoriev I.V."/>
        </authorList>
    </citation>
    <scope>NUCLEOTIDE SEQUENCE</scope>
    <source>
        <strain evidence="3">Sp2 HRB7682 ss15</strain>
    </source>
</reference>
<proteinExistence type="predicted"/>
<gene>
    <name evidence="3" type="ORF">C8J55DRAFT_488545</name>
</gene>
<protein>
    <submittedName>
        <fullName evidence="3">Uncharacterized protein</fullName>
    </submittedName>
</protein>
<feature type="compositionally biased region" description="Polar residues" evidence="1">
    <location>
        <begin position="71"/>
        <end position="87"/>
    </location>
</feature>
<feature type="transmembrane region" description="Helical" evidence="2">
    <location>
        <begin position="257"/>
        <end position="275"/>
    </location>
</feature>
<comment type="caution">
    <text evidence="3">The sequence shown here is derived from an EMBL/GenBank/DDBJ whole genome shotgun (WGS) entry which is preliminary data.</text>
</comment>
<sequence length="531" mass="59109">MSYESSTTIRDLLSSHSTYAIPKFVITKDNHFQLHTNANLNVHALDEEEMEESCDELDNNEDSAEEDSRVVAQSLTSEQRSPDLSTETSREASMDHDPQHAIDGSTSSTSLPRLALTLAAGIHSIPHKSWEERWILPSPLALIPEFFDHERTPAIFQIVAEVNCGGSECAGFEVKGTNDQEMASEFIKLMRASVQSQDWSKILSPYQHIMCIDNQDNYISSGPGCEQSTMTEVFKQFFDAREDEFYIQISPDKRRELVLFGAVTALALIYVSSYLPSISEMLDRWLNMGPSDSIVDFAAHFASYHNFQVGVLNGRSAAGHCMLAWEMLHSVVVGPVGVDNTYFEDFIEGFQLPCSTGVDLVDIVRSFSGGVEEVVRTAEASSILDFTSLHIRFLCSISECSLRQLTNALSIVGHNFAGKSPTFRMHLMCWAVTGATRILRDGNPIRIILVEDSDPCYLPVTADPDLRRAYILLGCCSFKTCTRTMRIPVSHLIHLLAQSYNSTTKIKDTQAAVHSWLLIQMLESAGAYTTV</sequence>
<dbReference type="EMBL" id="JANVFS010000013">
    <property type="protein sequence ID" value="KAJ4483026.1"/>
    <property type="molecule type" value="Genomic_DNA"/>
</dbReference>
<dbReference type="Proteomes" id="UP001150238">
    <property type="component" value="Unassembled WGS sequence"/>
</dbReference>
<accession>A0A9W9AJD0</accession>
<reference evidence="3" key="2">
    <citation type="journal article" date="2023" name="Proc. Natl. Acad. Sci. U.S.A.">
        <title>A global phylogenomic analysis of the shiitake genus Lentinula.</title>
        <authorList>
            <person name="Sierra-Patev S."/>
            <person name="Min B."/>
            <person name="Naranjo-Ortiz M."/>
            <person name="Looney B."/>
            <person name="Konkel Z."/>
            <person name="Slot J.C."/>
            <person name="Sakamoto Y."/>
            <person name="Steenwyk J.L."/>
            <person name="Rokas A."/>
            <person name="Carro J."/>
            <person name="Camarero S."/>
            <person name="Ferreira P."/>
            <person name="Molpeceres G."/>
            <person name="Ruiz-Duenas F.J."/>
            <person name="Serrano A."/>
            <person name="Henrissat B."/>
            <person name="Drula E."/>
            <person name="Hughes K.W."/>
            <person name="Mata J.L."/>
            <person name="Ishikawa N.K."/>
            <person name="Vargas-Isla R."/>
            <person name="Ushijima S."/>
            <person name="Smith C.A."/>
            <person name="Donoghue J."/>
            <person name="Ahrendt S."/>
            <person name="Andreopoulos W."/>
            <person name="He G."/>
            <person name="LaButti K."/>
            <person name="Lipzen A."/>
            <person name="Ng V."/>
            <person name="Riley R."/>
            <person name="Sandor L."/>
            <person name="Barry K."/>
            <person name="Martinez A.T."/>
            <person name="Xiao Y."/>
            <person name="Gibbons J.G."/>
            <person name="Terashima K."/>
            <person name="Grigoriev I.V."/>
            <person name="Hibbett D."/>
        </authorList>
    </citation>
    <scope>NUCLEOTIDE SEQUENCE</scope>
    <source>
        <strain evidence="3">Sp2 HRB7682 ss15</strain>
    </source>
</reference>
<keyword evidence="2" id="KW-0812">Transmembrane</keyword>
<evidence type="ECO:0000313" key="3">
    <source>
        <dbReference type="EMBL" id="KAJ4483026.1"/>
    </source>
</evidence>
<feature type="region of interest" description="Disordered" evidence="1">
    <location>
        <begin position="48"/>
        <end position="108"/>
    </location>
</feature>
<feature type="compositionally biased region" description="Acidic residues" evidence="1">
    <location>
        <begin position="48"/>
        <end position="65"/>
    </location>
</feature>
<name>A0A9W9AJD0_9AGAR</name>
<dbReference type="AlphaFoldDB" id="A0A9W9AJD0"/>
<organism evidence="3 4">
    <name type="scientific">Lentinula lateritia</name>
    <dbReference type="NCBI Taxonomy" id="40482"/>
    <lineage>
        <taxon>Eukaryota</taxon>
        <taxon>Fungi</taxon>
        <taxon>Dikarya</taxon>
        <taxon>Basidiomycota</taxon>
        <taxon>Agaricomycotina</taxon>
        <taxon>Agaricomycetes</taxon>
        <taxon>Agaricomycetidae</taxon>
        <taxon>Agaricales</taxon>
        <taxon>Marasmiineae</taxon>
        <taxon>Omphalotaceae</taxon>
        <taxon>Lentinula</taxon>
    </lineage>
</organism>
<evidence type="ECO:0000256" key="2">
    <source>
        <dbReference type="SAM" id="Phobius"/>
    </source>
</evidence>
<keyword evidence="2" id="KW-0472">Membrane</keyword>
<keyword evidence="2" id="KW-1133">Transmembrane helix</keyword>
<evidence type="ECO:0000313" key="4">
    <source>
        <dbReference type="Proteomes" id="UP001150238"/>
    </source>
</evidence>